<dbReference type="AlphaFoldDB" id="C9ZJ45"/>
<sequence length="101" mass="12169">MFLFFFLKFSSFLSPSTTTFCGMHTTYTQEGILYVFMHCLGIYPSFGFCFCLFHWFYFLVSALFLFLFLFFFHVCFRRMFVDCSCELTFLVVVVVVTFFFF</sequence>
<proteinExistence type="predicted"/>
<reference evidence="3" key="1">
    <citation type="submission" date="2009-09" db="EMBL/GenBank/DDBJ databases">
        <title>The genome sequence of Trypanosoma brucei gambiense: the cause of Human African trypanosomasis.</title>
        <authorList>
            <person name="Jackson A.P."/>
            <person name="Sanders M."/>
            <person name="Berry A."/>
            <person name="McQuillan J."/>
            <person name="Aslett M.A."/>
            <person name="Quail M.A."/>
            <person name="Macleod A."/>
            <person name="Melville S.E."/>
            <person name="Gibson W."/>
            <person name="Barry J.D."/>
            <person name="Berriman M."/>
            <person name="Hertz-Fowler C."/>
        </authorList>
    </citation>
    <scope>NUCLEOTIDE SEQUENCE</scope>
    <source>
        <strain evidence="3">Dal 972 clone 1</strain>
    </source>
</reference>
<keyword evidence="1" id="KW-1133">Transmembrane helix</keyword>
<feature type="transmembrane region" description="Helical" evidence="1">
    <location>
        <begin position="45"/>
        <end position="72"/>
    </location>
</feature>
<evidence type="ECO:0000313" key="3">
    <source>
        <dbReference type="EMBL" id="CBH09403.1"/>
    </source>
</evidence>
<organism evidence="3">
    <name type="scientific">Trypanosoma brucei gambiense (strain MHOM/CI/86/DAL972)</name>
    <dbReference type="NCBI Taxonomy" id="679716"/>
    <lineage>
        <taxon>Eukaryota</taxon>
        <taxon>Discoba</taxon>
        <taxon>Euglenozoa</taxon>
        <taxon>Kinetoplastea</taxon>
        <taxon>Metakinetoplastina</taxon>
        <taxon>Trypanosomatida</taxon>
        <taxon>Trypanosomatidae</taxon>
        <taxon>Trypanosoma</taxon>
    </lineage>
</organism>
<accession>C9ZJ45</accession>
<evidence type="ECO:0000256" key="2">
    <source>
        <dbReference type="SAM" id="SignalP"/>
    </source>
</evidence>
<dbReference type="RefSeq" id="XP_011771709.1">
    <property type="nucleotide sequence ID" value="XM_011773407.1"/>
</dbReference>
<name>C9ZJ45_TRYB9</name>
<feature type="signal peptide" evidence="2">
    <location>
        <begin position="1"/>
        <end position="18"/>
    </location>
</feature>
<feature type="transmembrane region" description="Helical" evidence="1">
    <location>
        <begin position="79"/>
        <end position="100"/>
    </location>
</feature>
<keyword evidence="1" id="KW-0812">Transmembrane</keyword>
<keyword evidence="1" id="KW-0472">Membrane</keyword>
<dbReference type="EMBL" id="FN554965">
    <property type="protein sequence ID" value="CBH09403.1"/>
    <property type="molecule type" value="Genomic_DNA"/>
</dbReference>
<dbReference type="Proteomes" id="UP000002316">
    <property type="component" value="Chromosome 2"/>
</dbReference>
<dbReference type="KEGG" id="tbg:TbgDal_II1320"/>
<gene>
    <name evidence="3" type="ORF">TbgDal_II1320</name>
</gene>
<dbReference type="GeneID" id="23858536"/>
<protein>
    <recommendedName>
        <fullName evidence="4">T. brucei spp.-specific protein</fullName>
    </recommendedName>
</protein>
<evidence type="ECO:0008006" key="4">
    <source>
        <dbReference type="Google" id="ProtNLM"/>
    </source>
</evidence>
<keyword evidence="2" id="KW-0732">Signal</keyword>
<feature type="chain" id="PRO_5003004574" description="T. brucei spp.-specific protein" evidence="2">
    <location>
        <begin position="19"/>
        <end position="101"/>
    </location>
</feature>
<evidence type="ECO:0000256" key="1">
    <source>
        <dbReference type="SAM" id="Phobius"/>
    </source>
</evidence>